<evidence type="ECO:0000259" key="1">
    <source>
        <dbReference type="PROSITE" id="PS50943"/>
    </source>
</evidence>
<proteinExistence type="predicted"/>
<comment type="caution">
    <text evidence="2">The sequence shown here is derived from an EMBL/GenBank/DDBJ whole genome shotgun (WGS) entry which is preliminary data.</text>
</comment>
<dbReference type="SUPFAM" id="SSF47413">
    <property type="entry name" value="lambda repressor-like DNA-binding domains"/>
    <property type="match status" value="1"/>
</dbReference>
<gene>
    <name evidence="2" type="ORF">F6I03_03580</name>
</gene>
<dbReference type="GO" id="GO:0003677">
    <property type="term" value="F:DNA binding"/>
    <property type="evidence" value="ECO:0007669"/>
    <property type="project" value="InterPro"/>
</dbReference>
<dbReference type="OrthoDB" id="9805856at2"/>
<organism evidence="2 3">
    <name type="scientific">Aerococcus sanguinicola</name>
    <dbReference type="NCBI Taxonomy" id="119206"/>
    <lineage>
        <taxon>Bacteria</taxon>
        <taxon>Bacillati</taxon>
        <taxon>Bacillota</taxon>
        <taxon>Bacilli</taxon>
        <taxon>Lactobacillales</taxon>
        <taxon>Aerococcaceae</taxon>
        <taxon>Aerococcus</taxon>
    </lineage>
</organism>
<dbReference type="Pfam" id="PF01381">
    <property type="entry name" value="HTH_3"/>
    <property type="match status" value="1"/>
</dbReference>
<dbReference type="AlphaFoldDB" id="A0A5N1GQ12"/>
<evidence type="ECO:0000313" key="3">
    <source>
        <dbReference type="Proteomes" id="UP000327148"/>
    </source>
</evidence>
<protein>
    <submittedName>
        <fullName evidence="2">Helix-turn-helix transcriptional regulator</fullName>
    </submittedName>
</protein>
<dbReference type="Gene3D" id="1.10.260.40">
    <property type="entry name" value="lambda repressor-like DNA-binding domains"/>
    <property type="match status" value="1"/>
</dbReference>
<dbReference type="PROSITE" id="PS50943">
    <property type="entry name" value="HTH_CROC1"/>
    <property type="match status" value="1"/>
</dbReference>
<feature type="domain" description="HTH cro/C1-type" evidence="1">
    <location>
        <begin position="7"/>
        <end position="61"/>
    </location>
</feature>
<accession>A0A5N1GQ12</accession>
<dbReference type="Proteomes" id="UP000327148">
    <property type="component" value="Unassembled WGS sequence"/>
</dbReference>
<dbReference type="InterPro" id="IPR010982">
    <property type="entry name" value="Lambda_DNA-bd_dom_sf"/>
</dbReference>
<sequence>MKIAEILRQSRLDLNLTQQEVANKIGVQVGSIANWERGRCLPSADYLLDLVSIYKIEFKDFK</sequence>
<dbReference type="InterPro" id="IPR001387">
    <property type="entry name" value="Cro/C1-type_HTH"/>
</dbReference>
<reference evidence="2 3" key="1">
    <citation type="submission" date="2019-09" db="EMBL/GenBank/DDBJ databases">
        <title>Draft genome sequence assemblies of isolates from the urinary tract.</title>
        <authorList>
            <person name="Mores C.R."/>
            <person name="Putonti C."/>
            <person name="Wolfe A.J."/>
        </authorList>
    </citation>
    <scope>NUCLEOTIDE SEQUENCE [LARGE SCALE GENOMIC DNA]</scope>
    <source>
        <strain evidence="2 3">UMB623</strain>
    </source>
</reference>
<dbReference type="EMBL" id="VYWO01000001">
    <property type="protein sequence ID" value="KAA9302308.1"/>
    <property type="molecule type" value="Genomic_DNA"/>
</dbReference>
<dbReference type="RefSeq" id="WP_070431126.1">
    <property type="nucleotide sequence ID" value="NZ_VYWO01000001.1"/>
</dbReference>
<evidence type="ECO:0000313" key="2">
    <source>
        <dbReference type="EMBL" id="KAA9302308.1"/>
    </source>
</evidence>
<name>A0A5N1GQ12_9LACT</name>
<dbReference type="SMART" id="SM00530">
    <property type="entry name" value="HTH_XRE"/>
    <property type="match status" value="1"/>
</dbReference>
<dbReference type="CDD" id="cd00093">
    <property type="entry name" value="HTH_XRE"/>
    <property type="match status" value="1"/>
</dbReference>